<evidence type="ECO:0000256" key="4">
    <source>
        <dbReference type="ARBA" id="ARBA00022989"/>
    </source>
</evidence>
<dbReference type="Pfam" id="PF00482">
    <property type="entry name" value="T2SSF"/>
    <property type="match status" value="1"/>
</dbReference>
<protein>
    <submittedName>
        <fullName evidence="8">Type II secretion system F family protein</fullName>
    </submittedName>
</protein>
<keyword evidence="2" id="KW-1003">Cell membrane</keyword>
<feature type="transmembrane region" description="Helical" evidence="6">
    <location>
        <begin position="119"/>
        <end position="137"/>
    </location>
</feature>
<proteinExistence type="predicted"/>
<dbReference type="Proteomes" id="UP000306416">
    <property type="component" value="Unassembled WGS sequence"/>
</dbReference>
<organism evidence="8 9">
    <name type="scientific">Geomonas terrae</name>
    <dbReference type="NCBI Taxonomy" id="2562681"/>
    <lineage>
        <taxon>Bacteria</taxon>
        <taxon>Pseudomonadati</taxon>
        <taxon>Thermodesulfobacteriota</taxon>
        <taxon>Desulfuromonadia</taxon>
        <taxon>Geobacterales</taxon>
        <taxon>Geobacteraceae</taxon>
        <taxon>Geomonas</taxon>
    </lineage>
</organism>
<evidence type="ECO:0000256" key="5">
    <source>
        <dbReference type="ARBA" id="ARBA00023136"/>
    </source>
</evidence>
<feature type="transmembrane region" description="Helical" evidence="6">
    <location>
        <begin position="95"/>
        <end position="113"/>
    </location>
</feature>
<dbReference type="PANTHER" id="PTHR35007:SF1">
    <property type="entry name" value="PILUS ASSEMBLY PROTEIN"/>
    <property type="match status" value="1"/>
</dbReference>
<dbReference type="EMBL" id="SRSC01000002">
    <property type="protein sequence ID" value="TGU72326.1"/>
    <property type="molecule type" value="Genomic_DNA"/>
</dbReference>
<feature type="transmembrane region" description="Helical" evidence="6">
    <location>
        <begin position="6"/>
        <end position="27"/>
    </location>
</feature>
<feature type="domain" description="Type II secretion system protein GspF" evidence="7">
    <location>
        <begin position="154"/>
        <end position="278"/>
    </location>
</feature>
<name>A0A4S1CGX6_9BACT</name>
<evidence type="ECO:0000313" key="8">
    <source>
        <dbReference type="EMBL" id="TGU72326.1"/>
    </source>
</evidence>
<sequence>MLLPIVIVTFLAVFCLCLTVYLGVAAVRTSPKYELKRRLQRLARDTGAQGIPEDLRAEIIRETPPLDRILASLPLTRDLDKKLDHAGLEITSSRFVMLTAGLTLFGIVITLIMTKSILISLLCAVGFSLSPFFFLNFKIRQRFEKFTEIFPDALTMISRSLRAGHSFTSAIQLVGEEIQNPVGELFKTAYDQQLLGLRITESLNNLNERIESLDLRFFTTAIAINNDVGGNLSEILENLAKTIRERLKIRRQVRVYTAQGRMTGYVLGVLPVFTFFMFNILNPHYESVLYKETQGLYVLGLAVCLQVIGLFVIRKIIRIRI</sequence>
<accession>A0A4S1CGX6</accession>
<reference evidence="8 9" key="1">
    <citation type="submission" date="2019-04" db="EMBL/GenBank/DDBJ databases">
        <title>Geobacter oryzae sp. nov., ferric-reducing bacteria isolated from paddy soil.</title>
        <authorList>
            <person name="Xu Z."/>
            <person name="Masuda Y."/>
            <person name="Itoh H."/>
            <person name="Senoo K."/>
        </authorList>
    </citation>
    <scope>NUCLEOTIDE SEQUENCE [LARGE SCALE GENOMIC DNA]</scope>
    <source>
        <strain evidence="8 9">Red111</strain>
    </source>
</reference>
<keyword evidence="5 6" id="KW-0472">Membrane</keyword>
<evidence type="ECO:0000313" key="9">
    <source>
        <dbReference type="Proteomes" id="UP000306416"/>
    </source>
</evidence>
<evidence type="ECO:0000256" key="6">
    <source>
        <dbReference type="SAM" id="Phobius"/>
    </source>
</evidence>
<evidence type="ECO:0000256" key="3">
    <source>
        <dbReference type="ARBA" id="ARBA00022692"/>
    </source>
</evidence>
<gene>
    <name evidence="8" type="ORF">E4633_08410</name>
</gene>
<evidence type="ECO:0000259" key="7">
    <source>
        <dbReference type="Pfam" id="PF00482"/>
    </source>
</evidence>
<comment type="caution">
    <text evidence="8">The sequence shown here is derived from an EMBL/GenBank/DDBJ whole genome shotgun (WGS) entry which is preliminary data.</text>
</comment>
<dbReference type="AlphaFoldDB" id="A0A4S1CGX6"/>
<dbReference type="Gene3D" id="1.20.81.30">
    <property type="entry name" value="Type II secretion system (T2SS), domain F"/>
    <property type="match status" value="1"/>
</dbReference>
<feature type="transmembrane region" description="Helical" evidence="6">
    <location>
        <begin position="264"/>
        <end position="282"/>
    </location>
</feature>
<keyword evidence="3 6" id="KW-0812">Transmembrane</keyword>
<feature type="transmembrane region" description="Helical" evidence="6">
    <location>
        <begin position="294"/>
        <end position="313"/>
    </location>
</feature>
<keyword evidence="9" id="KW-1185">Reference proteome</keyword>
<dbReference type="GO" id="GO:0005886">
    <property type="term" value="C:plasma membrane"/>
    <property type="evidence" value="ECO:0007669"/>
    <property type="project" value="UniProtKB-SubCell"/>
</dbReference>
<dbReference type="InterPro" id="IPR042094">
    <property type="entry name" value="T2SS_GspF_sf"/>
</dbReference>
<comment type="subcellular location">
    <subcellularLocation>
        <location evidence="1">Cell membrane</location>
        <topology evidence="1">Multi-pass membrane protein</topology>
    </subcellularLocation>
</comment>
<dbReference type="RefSeq" id="WP_135869808.1">
    <property type="nucleotide sequence ID" value="NZ_SRSC01000002.1"/>
</dbReference>
<evidence type="ECO:0000256" key="1">
    <source>
        <dbReference type="ARBA" id="ARBA00004651"/>
    </source>
</evidence>
<keyword evidence="4 6" id="KW-1133">Transmembrane helix</keyword>
<evidence type="ECO:0000256" key="2">
    <source>
        <dbReference type="ARBA" id="ARBA00022475"/>
    </source>
</evidence>
<dbReference type="PANTHER" id="PTHR35007">
    <property type="entry name" value="INTEGRAL MEMBRANE PROTEIN-RELATED"/>
    <property type="match status" value="1"/>
</dbReference>
<dbReference type="InterPro" id="IPR018076">
    <property type="entry name" value="T2SS_GspF_dom"/>
</dbReference>